<dbReference type="Proteomes" id="UP000091956">
    <property type="component" value="Unassembled WGS sequence"/>
</dbReference>
<dbReference type="InterPro" id="IPR006094">
    <property type="entry name" value="Oxid_FAD_bind_N"/>
</dbReference>
<dbReference type="Pfam" id="PF01565">
    <property type="entry name" value="FAD_binding_4"/>
    <property type="match status" value="1"/>
</dbReference>
<dbReference type="GeneID" id="28839091"/>
<dbReference type="InterPro" id="IPR036318">
    <property type="entry name" value="FAD-bd_PCMH-like_sf"/>
</dbReference>
<dbReference type="Gene3D" id="3.30.465.10">
    <property type="match status" value="1"/>
</dbReference>
<sequence length="667" mass="71449">MMFYPSPPKVLGAVVLAQTFFLSTAASAQDVGNGAGNTAAIDLTTLSPAAAAVDNAQLFPSERLQLTDAVLANLTSLGVDTSLFAFGTPSDAIALDKRTGGKCKVFPGDKAWPSKPVWKLLDLLSGGQLIATIPSASSCYKGWGDEDEAECEYVTDNWTNSFFHMEDPTSVMWPLWQGRTCLPSATPTEPCTLGGYPSYALNITTISQIQLAVNFARLTNIRLVIKNTGHDFNGRSAGAGALAVWTHHLKDIKLLESYKTPSYKGRAVKIGAGVQAFELYEAGKKLGFTAVGGEGKTVGIAGGYVAGGGHSPLSSIYGLAADHVLAFEIVLADGRFVTASETSNTELFWALRGGGGATYGVVTSVVFKVYPVMKATAVQFSFASNSTAPGGVSVDAFWAGARAYFDYFIPHTEAGAYSYFSIVGTAPGEYLFNMLPFFAPNMTQAETAGLLAPWLDDLKGFGIEVDPVYFPADNFHDAWDAGFPLEAVGGSAAKTGGRLFPRKNWEDEATLNATFDAIKYPVEEGGMFLGFNIAAPGLGRRGSALPDNAVNPAWRETVLHAIAVIFLLDPSPEAIAVQSERLTMDWLGRWRDVSPGAGAYASEADVTEPDVQQSFYGDSKYPRLYALKKKMDPYGLFYAPTAVGSEDWYVTDQIEWLPTQNGRLCRV</sequence>
<dbReference type="GO" id="GO:0071949">
    <property type="term" value="F:FAD binding"/>
    <property type="evidence" value="ECO:0007669"/>
    <property type="project" value="InterPro"/>
</dbReference>
<name>A0A1B8GKN8_9PEZI</name>
<dbReference type="STRING" id="342668.A0A1B8GKN8"/>
<dbReference type="GO" id="GO:0016491">
    <property type="term" value="F:oxidoreductase activity"/>
    <property type="evidence" value="ECO:0007669"/>
    <property type="project" value="UniProtKB-KW"/>
</dbReference>
<feature type="chain" id="PRO_5015158468" description="FAD-binding PCMH-type domain-containing protein" evidence="3">
    <location>
        <begin position="29"/>
        <end position="667"/>
    </location>
</feature>
<dbReference type="PANTHER" id="PTHR13878">
    <property type="entry name" value="GULONOLACTONE OXIDASE"/>
    <property type="match status" value="1"/>
</dbReference>
<feature type="signal peptide" evidence="3">
    <location>
        <begin position="1"/>
        <end position="28"/>
    </location>
</feature>
<reference evidence="5 6" key="1">
    <citation type="submission" date="2016-03" db="EMBL/GenBank/DDBJ databases">
        <title>Comparative genomics of Pseudogymnoascus destructans, the fungus causing white-nose syndrome of bats.</title>
        <authorList>
            <person name="Palmer J.M."/>
            <person name="Drees K.P."/>
            <person name="Foster J.T."/>
            <person name="Lindner D.L."/>
        </authorList>
    </citation>
    <scope>NUCLEOTIDE SEQUENCE [LARGE SCALE GENOMIC DNA]</scope>
    <source>
        <strain evidence="5 6">UAMH 10579</strain>
    </source>
</reference>
<evidence type="ECO:0000259" key="4">
    <source>
        <dbReference type="PROSITE" id="PS51387"/>
    </source>
</evidence>
<evidence type="ECO:0000256" key="1">
    <source>
        <dbReference type="ARBA" id="ARBA00005466"/>
    </source>
</evidence>
<keyword evidence="6" id="KW-1185">Reference proteome</keyword>
<comment type="similarity">
    <text evidence="1">Belongs to the oxygen-dependent FAD-linked oxidoreductase family.</text>
</comment>
<dbReference type="Pfam" id="PF08031">
    <property type="entry name" value="BBE"/>
    <property type="match status" value="1"/>
</dbReference>
<dbReference type="InterPro" id="IPR012951">
    <property type="entry name" value="BBE"/>
</dbReference>
<dbReference type="InterPro" id="IPR016166">
    <property type="entry name" value="FAD-bd_PCMH"/>
</dbReference>
<reference evidence="6" key="2">
    <citation type="journal article" date="2018" name="Nat. Commun.">
        <title>Extreme sensitivity to ultraviolet light in the fungal pathogen causing white-nose syndrome of bats.</title>
        <authorList>
            <person name="Palmer J.M."/>
            <person name="Drees K.P."/>
            <person name="Foster J.T."/>
            <person name="Lindner D.L."/>
        </authorList>
    </citation>
    <scope>NUCLEOTIDE SEQUENCE [LARGE SCALE GENOMIC DNA]</scope>
    <source>
        <strain evidence="6">UAMH 10579</strain>
    </source>
</reference>
<accession>A0A1B8GKN8</accession>
<dbReference type="SUPFAM" id="SSF56176">
    <property type="entry name" value="FAD-binding/transporter-associated domain-like"/>
    <property type="match status" value="1"/>
</dbReference>
<dbReference type="RefSeq" id="XP_018130144.2">
    <property type="nucleotide sequence ID" value="XM_018275166.2"/>
</dbReference>
<evidence type="ECO:0000256" key="3">
    <source>
        <dbReference type="SAM" id="SignalP"/>
    </source>
</evidence>
<dbReference type="PROSITE" id="PS51387">
    <property type="entry name" value="FAD_PCMH"/>
    <property type="match status" value="1"/>
</dbReference>
<dbReference type="InterPro" id="IPR050432">
    <property type="entry name" value="FAD-linked_Oxidoreductases_BP"/>
</dbReference>
<keyword evidence="3" id="KW-0732">Signal</keyword>
<feature type="domain" description="FAD-binding PCMH-type" evidence="4">
    <location>
        <begin position="193"/>
        <end position="372"/>
    </location>
</feature>
<organism evidence="5 6">
    <name type="scientific">Pseudogymnoascus verrucosus</name>
    <dbReference type="NCBI Taxonomy" id="342668"/>
    <lineage>
        <taxon>Eukaryota</taxon>
        <taxon>Fungi</taxon>
        <taxon>Dikarya</taxon>
        <taxon>Ascomycota</taxon>
        <taxon>Pezizomycotina</taxon>
        <taxon>Leotiomycetes</taxon>
        <taxon>Thelebolales</taxon>
        <taxon>Thelebolaceae</taxon>
        <taxon>Pseudogymnoascus</taxon>
    </lineage>
</organism>
<gene>
    <name evidence="5" type="ORF">VE01_05705</name>
</gene>
<keyword evidence="2" id="KW-0560">Oxidoreductase</keyword>
<dbReference type="AlphaFoldDB" id="A0A1B8GKN8"/>
<protein>
    <recommendedName>
        <fullName evidence="4">FAD-binding PCMH-type domain-containing protein</fullName>
    </recommendedName>
</protein>
<evidence type="ECO:0000313" key="6">
    <source>
        <dbReference type="Proteomes" id="UP000091956"/>
    </source>
</evidence>
<dbReference type="EMBL" id="KV460228">
    <property type="protein sequence ID" value="OBT96411.2"/>
    <property type="molecule type" value="Genomic_DNA"/>
</dbReference>
<proteinExistence type="inferred from homology"/>
<dbReference type="PANTHER" id="PTHR13878:SF91">
    <property type="entry name" value="FAD BINDING DOMAIN PROTEIN (AFU_ORTHOLOGUE AFUA_6G12070)-RELATED"/>
    <property type="match status" value="1"/>
</dbReference>
<evidence type="ECO:0000313" key="5">
    <source>
        <dbReference type="EMBL" id="OBT96411.2"/>
    </source>
</evidence>
<evidence type="ECO:0000256" key="2">
    <source>
        <dbReference type="ARBA" id="ARBA00023002"/>
    </source>
</evidence>
<dbReference type="InterPro" id="IPR016169">
    <property type="entry name" value="FAD-bd_PCMH_sub2"/>
</dbReference>